<evidence type="ECO:0000313" key="3">
    <source>
        <dbReference type="Proteomes" id="UP000238034"/>
    </source>
</evidence>
<dbReference type="Proteomes" id="UP000238034">
    <property type="component" value="Unassembled WGS sequence"/>
</dbReference>
<name>A0A2T0U8U3_9SPHI</name>
<comment type="caution">
    <text evidence="2">The sequence shown here is derived from an EMBL/GenBank/DDBJ whole genome shotgun (WGS) entry which is preliminary data.</text>
</comment>
<reference evidence="2 3" key="1">
    <citation type="submission" date="2018-03" db="EMBL/GenBank/DDBJ databases">
        <title>Genomic Encyclopedia of Type Strains, Phase III (KMG-III): the genomes of soil and plant-associated and newly described type strains.</title>
        <authorList>
            <person name="Whitman W."/>
        </authorList>
    </citation>
    <scope>NUCLEOTIDE SEQUENCE [LARGE SCALE GENOMIC DNA]</scope>
    <source>
        <strain evidence="2 3">CGMCC 1.9313</strain>
    </source>
</reference>
<feature type="transmembrane region" description="Helical" evidence="1">
    <location>
        <begin position="191"/>
        <end position="211"/>
    </location>
</feature>
<dbReference type="PANTHER" id="PTHR34219:SF3">
    <property type="entry name" value="BLL7967 PROTEIN"/>
    <property type="match status" value="1"/>
</dbReference>
<organism evidence="2 3">
    <name type="scientific">Arcticibacter pallidicorallinus</name>
    <dbReference type="NCBI Taxonomy" id="1259464"/>
    <lineage>
        <taxon>Bacteria</taxon>
        <taxon>Pseudomonadati</taxon>
        <taxon>Bacteroidota</taxon>
        <taxon>Sphingobacteriia</taxon>
        <taxon>Sphingobacteriales</taxon>
        <taxon>Sphingobacteriaceae</taxon>
        <taxon>Arcticibacter</taxon>
    </lineage>
</organism>
<evidence type="ECO:0000313" key="2">
    <source>
        <dbReference type="EMBL" id="PRY54351.1"/>
    </source>
</evidence>
<dbReference type="AlphaFoldDB" id="A0A2T0U8U3"/>
<feature type="transmembrane region" description="Helical" evidence="1">
    <location>
        <begin position="12"/>
        <end position="33"/>
    </location>
</feature>
<keyword evidence="1" id="KW-0472">Membrane</keyword>
<feature type="transmembrane region" description="Helical" evidence="1">
    <location>
        <begin position="139"/>
        <end position="159"/>
    </location>
</feature>
<dbReference type="Pfam" id="PF03929">
    <property type="entry name" value="PepSY_TM"/>
    <property type="match status" value="1"/>
</dbReference>
<dbReference type="EMBL" id="PVTH01000002">
    <property type="protein sequence ID" value="PRY54351.1"/>
    <property type="molecule type" value="Genomic_DNA"/>
</dbReference>
<keyword evidence="3" id="KW-1185">Reference proteome</keyword>
<dbReference type="InterPro" id="IPR005625">
    <property type="entry name" value="PepSY-ass_TM"/>
</dbReference>
<proteinExistence type="predicted"/>
<feature type="transmembrane region" description="Helical" evidence="1">
    <location>
        <begin position="340"/>
        <end position="361"/>
    </location>
</feature>
<sequence>MFYRISAWLHLWLGLVTGIVVIIVSITGAILTFEEELRYLFQPYQHAESQGRDFLPPSVLAESVKKEFQVPGVSAVIYRGEGRTAVVPWYGDRKYLLVNFVDPYTGKPVHSQKLDDDFYRIMIIGHYQLWLPRKIGKPVVAYSTLIFVITLITGMVLWWPKKWTKRSRDQSFLIRVRSSFKRLNYDLHNVLGFYSLLVALILALTGMVYGMEWFSDAVYWTASGGKKFEYTRVMSDTTLTQVSDHAEDDVLFSRLKKTGVDLDYEHITIGYPFGKAGTWSVSVNPKPGTRYLETRDQFEQHSLKLLDKEVPYSEANGGEQLRRINYDLHVGSIGGLTTKIIAFLVCVISASLPITGLIVWLGKKKKSRKKAGLT</sequence>
<gene>
    <name evidence="2" type="ORF">B0I27_102117</name>
</gene>
<protein>
    <submittedName>
        <fullName evidence="2">Putative iron-regulated membrane protein</fullName>
    </submittedName>
</protein>
<accession>A0A2T0U8U3</accession>
<keyword evidence="1" id="KW-1133">Transmembrane helix</keyword>
<dbReference type="PANTHER" id="PTHR34219">
    <property type="entry name" value="IRON-REGULATED INNER MEMBRANE PROTEIN-RELATED"/>
    <property type="match status" value="1"/>
</dbReference>
<evidence type="ECO:0000256" key="1">
    <source>
        <dbReference type="SAM" id="Phobius"/>
    </source>
</evidence>
<keyword evidence="1" id="KW-0812">Transmembrane</keyword>